<sequence>MNSKLFSFIILLLFFFVKCNAQSETDTIYKHQFTAFPYPAYAQETSWEFGAVGIYQFKLANATFNTRPSNLDFVGFYTLENQMRIRLRHTIFTKDENWVFEGLADYAKYPEKYYGVGNNTPTNNEQLMSWSKIEFRQQLLKKLHDQMFLGLQYRLVNFWEISVESRADGTGSLEEIPGYQGGVNSGLGVVYKWDKRNYVLAPTKGLFIELRAVTYTSWLGSGYQFNTIELDMRKYFSLNTRKPNNTILAFQGILNQRNGNIPFRELSLMGGFVMMRGVYQGRFRDNNMMAFQSELRQHLFWRIGATAFFSLAQVGANWDSFQIRQFKLAGGAGFRLLINKNDRATLRADYGLGPGGSSGLYLTLGEAF</sequence>
<feature type="signal peptide" evidence="3">
    <location>
        <begin position="1"/>
        <end position="21"/>
    </location>
</feature>
<evidence type="ECO:0000256" key="1">
    <source>
        <dbReference type="ARBA" id="ARBA00004370"/>
    </source>
</evidence>
<organism evidence="5 6">
    <name type="scientific">Flammeovirga aprica JL-4</name>
    <dbReference type="NCBI Taxonomy" id="694437"/>
    <lineage>
        <taxon>Bacteria</taxon>
        <taxon>Pseudomonadati</taxon>
        <taxon>Bacteroidota</taxon>
        <taxon>Cytophagia</taxon>
        <taxon>Cytophagales</taxon>
        <taxon>Flammeovirgaceae</taxon>
        <taxon>Flammeovirga</taxon>
    </lineage>
</organism>
<comment type="caution">
    <text evidence="5">The sequence shown here is derived from an EMBL/GenBank/DDBJ whole genome shotgun (WGS) entry which is preliminary data.</text>
</comment>
<dbReference type="InterPro" id="IPR000184">
    <property type="entry name" value="Bac_surfAg_D15"/>
</dbReference>
<accession>A0A7X9S0U1</accession>
<name>A0A7X9S0U1_9BACT</name>
<feature type="chain" id="PRO_5031403805" evidence="3">
    <location>
        <begin position="22"/>
        <end position="368"/>
    </location>
</feature>
<feature type="domain" description="Bacterial surface antigen (D15)" evidence="4">
    <location>
        <begin position="185"/>
        <end position="368"/>
    </location>
</feature>
<evidence type="ECO:0000259" key="4">
    <source>
        <dbReference type="Pfam" id="PF01103"/>
    </source>
</evidence>
<keyword evidence="3" id="KW-0732">Signal</keyword>
<dbReference type="Pfam" id="PF01103">
    <property type="entry name" value="Omp85"/>
    <property type="match status" value="1"/>
</dbReference>
<keyword evidence="6" id="KW-1185">Reference proteome</keyword>
<dbReference type="EMBL" id="JABANE010000149">
    <property type="protein sequence ID" value="NME72293.1"/>
    <property type="molecule type" value="Genomic_DNA"/>
</dbReference>
<dbReference type="AlphaFoldDB" id="A0A7X9S0U1"/>
<dbReference type="Gene3D" id="2.40.160.50">
    <property type="entry name" value="membrane protein fhac: a member of the omp85/tpsb transporter family"/>
    <property type="match status" value="1"/>
</dbReference>
<dbReference type="RefSeq" id="WP_169660487.1">
    <property type="nucleotide sequence ID" value="NZ_JABANE010000149.1"/>
</dbReference>
<comment type="subcellular location">
    <subcellularLocation>
        <location evidence="1">Membrane</location>
    </subcellularLocation>
</comment>
<evidence type="ECO:0000256" key="2">
    <source>
        <dbReference type="ARBA" id="ARBA00023136"/>
    </source>
</evidence>
<proteinExistence type="predicted"/>
<protein>
    <submittedName>
        <fullName evidence="5">BamA/TamA family outer membrane protein</fullName>
    </submittedName>
</protein>
<gene>
    <name evidence="5" type="ORF">HHU12_30310</name>
</gene>
<evidence type="ECO:0000256" key="3">
    <source>
        <dbReference type="SAM" id="SignalP"/>
    </source>
</evidence>
<keyword evidence="2" id="KW-0472">Membrane</keyword>
<evidence type="ECO:0000313" key="5">
    <source>
        <dbReference type="EMBL" id="NME72293.1"/>
    </source>
</evidence>
<reference evidence="5 6" key="1">
    <citation type="submission" date="2020-04" db="EMBL/GenBank/DDBJ databases">
        <title>Flammeovirga sp. SR4, a novel species isolated from seawater.</title>
        <authorList>
            <person name="Wang X."/>
        </authorList>
    </citation>
    <scope>NUCLEOTIDE SEQUENCE [LARGE SCALE GENOMIC DNA]</scope>
    <source>
        <strain evidence="5 6">ATCC 23126</strain>
    </source>
</reference>
<dbReference type="GO" id="GO:0019867">
    <property type="term" value="C:outer membrane"/>
    <property type="evidence" value="ECO:0007669"/>
    <property type="project" value="InterPro"/>
</dbReference>
<dbReference type="Proteomes" id="UP000576082">
    <property type="component" value="Unassembled WGS sequence"/>
</dbReference>
<evidence type="ECO:0000313" key="6">
    <source>
        <dbReference type="Proteomes" id="UP000576082"/>
    </source>
</evidence>